<evidence type="ECO:0000313" key="3">
    <source>
        <dbReference type="EMBL" id="KTD55699.1"/>
    </source>
</evidence>
<comment type="caution">
    <text evidence="3">The sequence shown here is derived from an EMBL/GenBank/DDBJ whole genome shotgun (WGS) entry which is preliminary data.</text>
</comment>
<proteinExistence type="predicted"/>
<dbReference type="PATRIC" id="fig|45074.5.peg.3498"/>
<dbReference type="STRING" id="45074.Lsan_3251"/>
<dbReference type="EMBL" id="LNYU01000085">
    <property type="protein sequence ID" value="KTD55699.1"/>
    <property type="molecule type" value="Genomic_DNA"/>
</dbReference>
<reference evidence="3 4" key="1">
    <citation type="submission" date="2015-11" db="EMBL/GenBank/DDBJ databases">
        <title>Genomic analysis of 38 Legionella species identifies large and diverse effector repertoires.</title>
        <authorList>
            <person name="Burstein D."/>
            <person name="Amaro F."/>
            <person name="Zusman T."/>
            <person name="Lifshitz Z."/>
            <person name="Cohen O."/>
            <person name="Gilbert J.A."/>
            <person name="Pupko T."/>
            <person name="Shuman H.A."/>
            <person name="Segal G."/>
        </authorList>
    </citation>
    <scope>NUCLEOTIDE SEQUENCE [LARGE SCALE GENOMIC DNA]</scope>
    <source>
        <strain evidence="3 4">SC-63-C7</strain>
    </source>
</reference>
<evidence type="ECO:0000256" key="1">
    <source>
        <dbReference type="SAM" id="Coils"/>
    </source>
</evidence>
<feature type="domain" description="RavJ-like C-terminal" evidence="2">
    <location>
        <begin position="483"/>
        <end position="557"/>
    </location>
</feature>
<accession>A0A0W0YGR3</accession>
<protein>
    <recommendedName>
        <fullName evidence="2">RavJ-like C-terminal domain-containing protein</fullName>
    </recommendedName>
</protein>
<feature type="coiled-coil region" evidence="1">
    <location>
        <begin position="115"/>
        <end position="182"/>
    </location>
</feature>
<keyword evidence="1" id="KW-0175">Coiled coil</keyword>
<feature type="coiled-coil region" evidence="1">
    <location>
        <begin position="456"/>
        <end position="490"/>
    </location>
</feature>
<evidence type="ECO:0000313" key="4">
    <source>
        <dbReference type="Proteomes" id="UP000054703"/>
    </source>
</evidence>
<feature type="coiled-coil region" evidence="1">
    <location>
        <begin position="520"/>
        <end position="547"/>
    </location>
</feature>
<dbReference type="AlphaFoldDB" id="A0A0W0YGR3"/>
<dbReference type="Proteomes" id="UP000054703">
    <property type="component" value="Unassembled WGS sequence"/>
</dbReference>
<gene>
    <name evidence="3" type="ORF">Lsan_3251</name>
</gene>
<dbReference type="InterPro" id="IPR041234">
    <property type="entry name" value="RavJ-like_C"/>
</dbReference>
<dbReference type="RefSeq" id="WP_058515190.1">
    <property type="nucleotide sequence ID" value="NZ_CAAAIH010000005.1"/>
</dbReference>
<feature type="coiled-coil region" evidence="1">
    <location>
        <begin position="299"/>
        <end position="337"/>
    </location>
</feature>
<feature type="coiled-coil region" evidence="1">
    <location>
        <begin position="375"/>
        <end position="416"/>
    </location>
</feature>
<evidence type="ECO:0000259" key="2">
    <source>
        <dbReference type="Pfam" id="PF18493"/>
    </source>
</evidence>
<keyword evidence="4" id="KW-1185">Reference proteome</keyword>
<dbReference type="Pfam" id="PF18493">
    <property type="entry name" value="DUF5617"/>
    <property type="match status" value="1"/>
</dbReference>
<organism evidence="3 4">
    <name type="scientific">Legionella santicrucis</name>
    <dbReference type="NCBI Taxonomy" id="45074"/>
    <lineage>
        <taxon>Bacteria</taxon>
        <taxon>Pseudomonadati</taxon>
        <taxon>Pseudomonadota</taxon>
        <taxon>Gammaproteobacteria</taxon>
        <taxon>Legionellales</taxon>
        <taxon>Legionellaceae</taxon>
        <taxon>Legionella</taxon>
    </lineage>
</organism>
<sequence>MQSKNIITDKRPALKLDEFLESYNKHHKFKLVKDDFKGLDPEIVMIEMIKGSNIAFLREIMPLLIVESVNDSNLTTRRDQYISQHEENLNFTGKNELEEIKQSLERLKNSSPEGLEEAKKIKEELTHQHQKKEGEIQSVKKELEKIEQEFIELQFPPSEKELKEADTILANLDREVQEHLKNVLQEIHQEGLTNQLIGLDEKDFANNNAKDIFLSVRQHLFELSNNIREKLNKHDLSEEEKKELMSKLNSLEKVFPTINETIKYIENKSKDREYLTNIVNYLKLKNGNELLLGLYQADLSEIEKKLTNNNNLVKQIENKFENQKSDLKSEIENIEVKNKYIDNYNNEQKNAVRKLLKIETFLSSSPITYTSGTKISELTENIQQIAQSLKDKEIERNDNKKELNKLRLEKDNTINKDLQEYKNDRLTLDNTERNNLIQARKSTVTNASERIYGKKISEREVKIEKLGEKIEGLEGKLDKAQRELMKAILLDYTKNNSVFQRILSGAWNRHHIKAAEDLINKIDKLESSQLKQEINKLDNQVNNSKHKTGAFKQKLNEIKALYNVDKQPELEHDESRGLRIQN</sequence>
<name>A0A0W0YGR3_9GAMM</name>
<dbReference type="OrthoDB" id="5654066at2"/>
<feature type="coiled-coil region" evidence="1">
    <location>
        <begin position="227"/>
        <end position="254"/>
    </location>
</feature>